<reference evidence="1 2" key="1">
    <citation type="submission" date="2020-08" db="EMBL/GenBank/DDBJ databases">
        <title>Genomic Encyclopedia of Type Strains, Phase III (KMG-III): the genomes of soil and plant-associated and newly described type strains.</title>
        <authorList>
            <person name="Whitman W."/>
        </authorList>
    </citation>
    <scope>NUCLEOTIDE SEQUENCE [LARGE SCALE GENOMIC DNA]</scope>
    <source>
        <strain evidence="1 2">CECT 4113</strain>
    </source>
</reference>
<sequence length="799" mass="86817">MPPTSIATQVHGYQQGHQLLASSIKLAKQDQSVIDRLSDVAGPLRPGEQFEPYVSAYPLPSGQFFILARTWQDLTVPRAGCVRTLSLVISTEVWAAAPGLRGFVDLLDPANFPSEATSIALSAAPPAPLPPVPEFYGSELLEALFLEEAKPVAVFDAPSPELIAIRLLTALWPAMRSSFAVSTFALSPRKIEGRSFDLIFAPKDARSRFAEWGGRRIDARGTQNARHRWTGAIVDRVFNAPFPSLLADQEMRLIGSEEINKPAALRIALLWDELTAKVGQSPSAALGLLDIANSRKEGDPTTFFALQPILAEATERAARTMPNNEAWDFVGAITRKMHRFPAVATLSSLAPAAMQLAARSPEGAIKLLSQPDPHGALSSLLSPIAAGIGSHFDGAAEKALLGAAPEVFTSLITTDSHLIGVVAKSHVLVEHIGDILPSVSSTTFEAVRDVLLPVLVEDAHATAATPLIASLDAEGISDEVRLLSRANDFASDTLVKLVLSRARDLGIMTGLRDVLLELEFSPSRDSFLGDTFSGDIRDLEDLLEDERLPNQFVAETLASALRRATANQFRDAFTDERLVETILQTLPTDNSDILWRAVNEINMPVALQLDVFVRLPSESNSQDRVALASRLLGQILRVRFGGDESASIAMLLNTIGEGLDGSWAVGQGLDRHLPNGIVGRNLVSFNEAAEPARTKIVRVVEELAHQLSDRYTLDLDEPAMKATNSLFIASQKTQQREFLSAAARVLPTLLRSRNTPVSSLIATTFPPVYRELAKEEAGPDFLKFIPFMDWDRCKSARRV</sequence>
<evidence type="ECO:0000313" key="2">
    <source>
        <dbReference type="Proteomes" id="UP000518315"/>
    </source>
</evidence>
<organism evidence="1 2">
    <name type="scientific">Rhizobium pisi</name>
    <dbReference type="NCBI Taxonomy" id="574561"/>
    <lineage>
        <taxon>Bacteria</taxon>
        <taxon>Pseudomonadati</taxon>
        <taxon>Pseudomonadota</taxon>
        <taxon>Alphaproteobacteria</taxon>
        <taxon>Hyphomicrobiales</taxon>
        <taxon>Rhizobiaceae</taxon>
        <taxon>Rhizobium/Agrobacterium group</taxon>
        <taxon>Rhizobium</taxon>
    </lineage>
</organism>
<accession>A0A7W5BUK9</accession>
<dbReference type="RefSeq" id="WP_183736917.1">
    <property type="nucleotide sequence ID" value="NZ_JACHXH010000050.1"/>
</dbReference>
<protein>
    <submittedName>
        <fullName evidence="1">Uncharacterized protein</fullName>
    </submittedName>
</protein>
<dbReference type="EMBL" id="JACHXH010000050">
    <property type="protein sequence ID" value="MBB3139104.1"/>
    <property type="molecule type" value="Genomic_DNA"/>
</dbReference>
<gene>
    <name evidence="1" type="ORF">FHS26_006885</name>
</gene>
<evidence type="ECO:0000313" key="1">
    <source>
        <dbReference type="EMBL" id="MBB3139104.1"/>
    </source>
</evidence>
<proteinExistence type="predicted"/>
<dbReference type="Pfam" id="PF20012">
    <property type="entry name" value="GAP1-N1"/>
    <property type="match status" value="1"/>
</dbReference>
<keyword evidence="2" id="KW-1185">Reference proteome</keyword>
<comment type="caution">
    <text evidence="1">The sequence shown here is derived from an EMBL/GenBank/DDBJ whole genome shotgun (WGS) entry which is preliminary data.</text>
</comment>
<dbReference type="Proteomes" id="UP000518315">
    <property type="component" value="Unassembled WGS sequence"/>
</dbReference>
<name>A0A7W5BUK9_9HYPH</name>
<dbReference type="AlphaFoldDB" id="A0A7W5BUK9"/>